<feature type="region of interest" description="Disordered" evidence="3">
    <location>
        <begin position="102"/>
        <end position="126"/>
    </location>
</feature>
<dbReference type="SMART" id="SM00066">
    <property type="entry name" value="GAL4"/>
    <property type="match status" value="1"/>
</dbReference>
<protein>
    <recommendedName>
        <fullName evidence="4">Zn(2)-C6 fungal-type domain-containing protein</fullName>
    </recommendedName>
</protein>
<dbReference type="SUPFAM" id="SSF57701">
    <property type="entry name" value="Zn2/Cys6 DNA-binding domain"/>
    <property type="match status" value="1"/>
</dbReference>
<dbReference type="PANTHER" id="PTHR37534">
    <property type="entry name" value="TRANSCRIPTIONAL ACTIVATOR PROTEIN UGA3"/>
    <property type="match status" value="1"/>
</dbReference>
<keyword evidence="6" id="KW-1185">Reference proteome</keyword>
<name>M2MKX0_BAUPA</name>
<dbReference type="Gene3D" id="4.10.240.10">
    <property type="entry name" value="Zn(2)-C6 fungal-type DNA-binding domain"/>
    <property type="match status" value="1"/>
</dbReference>
<dbReference type="EMBL" id="KB445554">
    <property type="protein sequence ID" value="EMC97336.1"/>
    <property type="molecule type" value="Genomic_DNA"/>
</dbReference>
<evidence type="ECO:0000259" key="4">
    <source>
        <dbReference type="PROSITE" id="PS50048"/>
    </source>
</evidence>
<accession>M2MKX0</accession>
<evidence type="ECO:0000256" key="3">
    <source>
        <dbReference type="SAM" id="MobiDB-lite"/>
    </source>
</evidence>
<dbReference type="OMA" id="ECPGYVQ"/>
<dbReference type="KEGG" id="bcom:BAUCODRAFT_33056"/>
<evidence type="ECO:0000313" key="6">
    <source>
        <dbReference type="Proteomes" id="UP000011761"/>
    </source>
</evidence>
<evidence type="ECO:0000256" key="2">
    <source>
        <dbReference type="ARBA" id="ARBA00023242"/>
    </source>
</evidence>
<dbReference type="AlphaFoldDB" id="M2MKX0"/>
<dbReference type="HOGENOM" id="CLU_013869_1_0_1"/>
<dbReference type="GO" id="GO:0000976">
    <property type="term" value="F:transcription cis-regulatory region binding"/>
    <property type="evidence" value="ECO:0007669"/>
    <property type="project" value="TreeGrafter"/>
</dbReference>
<dbReference type="PROSITE" id="PS00463">
    <property type="entry name" value="ZN2_CY6_FUNGAL_1"/>
    <property type="match status" value="1"/>
</dbReference>
<dbReference type="PANTHER" id="PTHR37534:SF9">
    <property type="entry name" value="ZN(II)2CYS6 TRANSCRIPTION FACTOR (EUROFUNG)"/>
    <property type="match status" value="1"/>
</dbReference>
<dbReference type="STRING" id="717646.M2MKX0"/>
<dbReference type="GO" id="GO:0008270">
    <property type="term" value="F:zinc ion binding"/>
    <property type="evidence" value="ECO:0007669"/>
    <property type="project" value="InterPro"/>
</dbReference>
<keyword evidence="2" id="KW-0539">Nucleus</keyword>
<dbReference type="eggNOG" id="ENOG502SI37">
    <property type="taxonomic scope" value="Eukaryota"/>
</dbReference>
<comment type="subcellular location">
    <subcellularLocation>
        <location evidence="1">Nucleus</location>
    </subcellularLocation>
</comment>
<dbReference type="Proteomes" id="UP000011761">
    <property type="component" value="Unassembled WGS sequence"/>
</dbReference>
<dbReference type="GO" id="GO:0000981">
    <property type="term" value="F:DNA-binding transcription factor activity, RNA polymerase II-specific"/>
    <property type="evidence" value="ECO:0007669"/>
    <property type="project" value="InterPro"/>
</dbReference>
<evidence type="ECO:0000313" key="5">
    <source>
        <dbReference type="EMBL" id="EMC97336.1"/>
    </source>
</evidence>
<dbReference type="Pfam" id="PF00172">
    <property type="entry name" value="Zn_clus"/>
    <property type="match status" value="1"/>
</dbReference>
<sequence>MNSQHTERACDRCRERRVKCDKTIPACLRCEKLGKPCPGYDKKRKFVDETVSLRKKYQASPLGRPSGETNADNVCIVTKAISGASFNGKSTISFASSPLSRHVASQPTLPESPPSPGQALTGGDDDIAPMPYVTTNITEVPQSLAALPSLASVTHPALLLDTNFRLPDLQPDPQYDGPLNDTLFDPAWFNLEPDEFYGSGNNSCGFIPNAPIVDEVDRREYQPSIETATATPMSGIGMLINGNMWPPEGQAKTSALIADEREHEMAYLIRHFTEALGPWMDLFDQDKHFGHLVPLKALRDALLRNAIAAVAAKQLGRVKGVKPFVGVQCQRPAMMEIIDGTIEIDWFYKAANYYDKAIAFSRLYLDAISGSLSAPSSPSTQMSLSLANSDDLLVAVSLFSLYECLDNREMGWLSHLAGLKSLLSAISAAQQDQLQIVPSITVGRKASFWNFVRADYQASYINRSKTYLDTEELPLWRSCGLEVRDDGTLYADVSAIKEGSNNCRQTAQIVAHTLLWLVLRVTNYLAQDQKLTPADAQATWDLLTAQLDAWYSNLPETFQPCAQIRYPLQMRSHRGGMTGSQLTEVFFSIDQCAASMQLYHFARILLLMNKPATSNGCNSRLKAYREVSPLAIKHAREIVGVALGRPHPAVRVEMLLPLYVAGGCLEADEERKVVLDVVRAIEKDTGCSTEVTARSLVDEWGWNEEHMLAE</sequence>
<dbReference type="InterPro" id="IPR001138">
    <property type="entry name" value="Zn2Cys6_DnaBD"/>
</dbReference>
<feature type="domain" description="Zn(2)-C6 fungal-type" evidence="4">
    <location>
        <begin position="9"/>
        <end position="37"/>
    </location>
</feature>
<evidence type="ECO:0000256" key="1">
    <source>
        <dbReference type="ARBA" id="ARBA00004123"/>
    </source>
</evidence>
<dbReference type="CDD" id="cd00067">
    <property type="entry name" value="GAL4"/>
    <property type="match status" value="1"/>
</dbReference>
<proteinExistence type="predicted"/>
<dbReference type="InterPro" id="IPR036864">
    <property type="entry name" value="Zn2-C6_fun-type_DNA-bd_sf"/>
</dbReference>
<dbReference type="PROSITE" id="PS50048">
    <property type="entry name" value="ZN2_CY6_FUNGAL_2"/>
    <property type="match status" value="1"/>
</dbReference>
<dbReference type="CDD" id="cd12148">
    <property type="entry name" value="fungal_TF_MHR"/>
    <property type="match status" value="1"/>
</dbReference>
<organism evidence="5 6">
    <name type="scientific">Baudoinia panamericana (strain UAMH 10762)</name>
    <name type="common">Angels' share fungus</name>
    <name type="synonym">Baudoinia compniacensis (strain UAMH 10762)</name>
    <dbReference type="NCBI Taxonomy" id="717646"/>
    <lineage>
        <taxon>Eukaryota</taxon>
        <taxon>Fungi</taxon>
        <taxon>Dikarya</taxon>
        <taxon>Ascomycota</taxon>
        <taxon>Pezizomycotina</taxon>
        <taxon>Dothideomycetes</taxon>
        <taxon>Dothideomycetidae</taxon>
        <taxon>Mycosphaerellales</taxon>
        <taxon>Teratosphaeriaceae</taxon>
        <taxon>Baudoinia</taxon>
    </lineage>
</organism>
<dbReference type="OrthoDB" id="5418899at2759"/>
<dbReference type="InterPro" id="IPR021858">
    <property type="entry name" value="Fun_TF"/>
</dbReference>
<dbReference type="GeneID" id="19111946"/>
<gene>
    <name evidence="5" type="ORF">BAUCODRAFT_33056</name>
</gene>
<dbReference type="GO" id="GO:0045944">
    <property type="term" value="P:positive regulation of transcription by RNA polymerase II"/>
    <property type="evidence" value="ECO:0007669"/>
    <property type="project" value="TreeGrafter"/>
</dbReference>
<dbReference type="GO" id="GO:0005634">
    <property type="term" value="C:nucleus"/>
    <property type="evidence" value="ECO:0007669"/>
    <property type="project" value="UniProtKB-SubCell"/>
</dbReference>
<reference evidence="5 6" key="1">
    <citation type="journal article" date="2012" name="PLoS Pathog.">
        <title>Diverse lifestyles and strategies of plant pathogenesis encoded in the genomes of eighteen Dothideomycetes fungi.</title>
        <authorList>
            <person name="Ohm R.A."/>
            <person name="Feau N."/>
            <person name="Henrissat B."/>
            <person name="Schoch C.L."/>
            <person name="Horwitz B.A."/>
            <person name="Barry K.W."/>
            <person name="Condon B.J."/>
            <person name="Copeland A.C."/>
            <person name="Dhillon B."/>
            <person name="Glaser F."/>
            <person name="Hesse C.N."/>
            <person name="Kosti I."/>
            <person name="LaButti K."/>
            <person name="Lindquist E.A."/>
            <person name="Lucas S."/>
            <person name="Salamov A.A."/>
            <person name="Bradshaw R.E."/>
            <person name="Ciuffetti L."/>
            <person name="Hamelin R.C."/>
            <person name="Kema G.H.J."/>
            <person name="Lawrence C."/>
            <person name="Scott J.A."/>
            <person name="Spatafora J.W."/>
            <person name="Turgeon B.G."/>
            <person name="de Wit P.J.G.M."/>
            <person name="Zhong S."/>
            <person name="Goodwin S.B."/>
            <person name="Grigoriev I.V."/>
        </authorList>
    </citation>
    <scope>NUCLEOTIDE SEQUENCE [LARGE SCALE GENOMIC DNA]</scope>
    <source>
        <strain evidence="5 6">UAMH 10762</strain>
    </source>
</reference>
<dbReference type="RefSeq" id="XP_007675240.1">
    <property type="nucleotide sequence ID" value="XM_007677050.1"/>
</dbReference>
<dbReference type="Pfam" id="PF11951">
    <property type="entry name" value="Fungal_trans_2"/>
    <property type="match status" value="1"/>
</dbReference>